<dbReference type="Proteomes" id="UP000598271">
    <property type="component" value="Unassembled WGS sequence"/>
</dbReference>
<dbReference type="Gene3D" id="3.30.750.24">
    <property type="entry name" value="STAS domain"/>
    <property type="match status" value="1"/>
</dbReference>
<comment type="caution">
    <text evidence="2">The sequence shown here is derived from an EMBL/GenBank/DDBJ whole genome shotgun (WGS) entry which is preliminary data.</text>
</comment>
<feature type="compositionally biased region" description="Acidic residues" evidence="1">
    <location>
        <begin position="121"/>
        <end position="133"/>
    </location>
</feature>
<dbReference type="AlphaFoldDB" id="A0A8J3DB68"/>
<organism evidence="2 3">
    <name type="scientific">Persicitalea jodogahamensis</name>
    <dbReference type="NCBI Taxonomy" id="402147"/>
    <lineage>
        <taxon>Bacteria</taxon>
        <taxon>Pseudomonadati</taxon>
        <taxon>Bacteroidota</taxon>
        <taxon>Cytophagia</taxon>
        <taxon>Cytophagales</taxon>
        <taxon>Spirosomataceae</taxon>
        <taxon>Persicitalea</taxon>
    </lineage>
</organism>
<dbReference type="RefSeq" id="WP_189565931.1">
    <property type="nucleotide sequence ID" value="NZ_BMXF01000003.1"/>
</dbReference>
<sequence length="142" mass="16104">MDHKIDRKEKYAVITLMEAQFDEEISAEFEETARGLLREDYNNLIVVMDQTQSIDNSGIMTLRKLVRLCTTKLGILVAATENDDFAELLEDSSIADLLVLPTLEEAVDAVFMHDLENEFGAGDDDDDYDDDDYQGISEFKEP</sequence>
<evidence type="ECO:0008006" key="4">
    <source>
        <dbReference type="Google" id="ProtNLM"/>
    </source>
</evidence>
<evidence type="ECO:0000256" key="1">
    <source>
        <dbReference type="SAM" id="MobiDB-lite"/>
    </source>
</evidence>
<name>A0A8J3DB68_9BACT</name>
<feature type="region of interest" description="Disordered" evidence="1">
    <location>
        <begin position="120"/>
        <end position="142"/>
    </location>
</feature>
<accession>A0A8J3DB68</accession>
<dbReference type="InterPro" id="IPR036513">
    <property type="entry name" value="STAS_dom_sf"/>
</dbReference>
<proteinExistence type="predicted"/>
<reference evidence="2 3" key="1">
    <citation type="journal article" date="2014" name="Int. J. Syst. Evol. Microbiol.">
        <title>Complete genome sequence of Corynebacterium casei LMG S-19264T (=DSM 44701T), isolated from a smear-ripened cheese.</title>
        <authorList>
            <consortium name="US DOE Joint Genome Institute (JGI-PGF)"/>
            <person name="Walter F."/>
            <person name="Albersmeier A."/>
            <person name="Kalinowski J."/>
            <person name="Ruckert C."/>
        </authorList>
    </citation>
    <scope>NUCLEOTIDE SEQUENCE [LARGE SCALE GENOMIC DNA]</scope>
    <source>
        <strain evidence="2 3">KCTC 12866</strain>
    </source>
</reference>
<protein>
    <recommendedName>
        <fullName evidence="4">Anti-anti-sigma factor</fullName>
    </recommendedName>
</protein>
<dbReference type="EMBL" id="BMXF01000003">
    <property type="protein sequence ID" value="GHB78722.1"/>
    <property type="molecule type" value="Genomic_DNA"/>
</dbReference>
<dbReference type="SUPFAM" id="SSF52091">
    <property type="entry name" value="SpoIIaa-like"/>
    <property type="match status" value="1"/>
</dbReference>
<keyword evidence="3" id="KW-1185">Reference proteome</keyword>
<evidence type="ECO:0000313" key="2">
    <source>
        <dbReference type="EMBL" id="GHB78722.1"/>
    </source>
</evidence>
<gene>
    <name evidence="2" type="ORF">GCM10007390_36410</name>
</gene>
<evidence type="ECO:0000313" key="3">
    <source>
        <dbReference type="Proteomes" id="UP000598271"/>
    </source>
</evidence>